<dbReference type="PANTHER" id="PTHR10587:SF133">
    <property type="entry name" value="CHITIN DEACETYLASE 1-RELATED"/>
    <property type="match status" value="1"/>
</dbReference>
<evidence type="ECO:0000313" key="5">
    <source>
        <dbReference type="Proteomes" id="UP000317332"/>
    </source>
</evidence>
<dbReference type="InterPro" id="IPR002509">
    <property type="entry name" value="NODB_dom"/>
</dbReference>
<dbReference type="PROSITE" id="PS51677">
    <property type="entry name" value="NODB"/>
    <property type="match status" value="1"/>
</dbReference>
<accession>A0A506PQJ7</accession>
<evidence type="ECO:0000256" key="2">
    <source>
        <dbReference type="ARBA" id="ARBA00022801"/>
    </source>
</evidence>
<dbReference type="Gene3D" id="3.20.20.370">
    <property type="entry name" value="Glycoside hydrolase/deacetylase"/>
    <property type="match status" value="1"/>
</dbReference>
<dbReference type="Proteomes" id="UP000317332">
    <property type="component" value="Unassembled WGS sequence"/>
</dbReference>
<dbReference type="InterPro" id="IPR050248">
    <property type="entry name" value="Polysacc_deacetylase_ArnD"/>
</dbReference>
<proteinExistence type="predicted"/>
<comment type="caution">
    <text evidence="4">The sequence shown here is derived from an EMBL/GenBank/DDBJ whole genome shotgun (WGS) entry which is preliminary data.</text>
</comment>
<keyword evidence="5" id="KW-1185">Reference proteome</keyword>
<evidence type="ECO:0000313" key="4">
    <source>
        <dbReference type="EMBL" id="TPV35869.1"/>
    </source>
</evidence>
<keyword evidence="2" id="KW-0378">Hydrolase</keyword>
<dbReference type="GO" id="GO:0046872">
    <property type="term" value="F:metal ion binding"/>
    <property type="evidence" value="ECO:0007669"/>
    <property type="project" value="UniProtKB-KW"/>
</dbReference>
<dbReference type="EMBL" id="VHIQ01000001">
    <property type="protein sequence ID" value="TPV35869.1"/>
    <property type="molecule type" value="Genomic_DNA"/>
</dbReference>
<protein>
    <submittedName>
        <fullName evidence="4">Polysaccharide deacetylase family protein</fullName>
    </submittedName>
</protein>
<evidence type="ECO:0000259" key="3">
    <source>
        <dbReference type="PROSITE" id="PS51677"/>
    </source>
</evidence>
<dbReference type="Pfam" id="PF01522">
    <property type="entry name" value="Polysacc_deac_1"/>
    <property type="match status" value="1"/>
</dbReference>
<dbReference type="InterPro" id="IPR011330">
    <property type="entry name" value="Glyco_hydro/deAcase_b/a-brl"/>
</dbReference>
<name>A0A506PQJ7_9FLAO</name>
<dbReference type="AlphaFoldDB" id="A0A506PQJ7"/>
<dbReference type="CDD" id="cd10917">
    <property type="entry name" value="CE4_NodB_like_6s_7s"/>
    <property type="match status" value="1"/>
</dbReference>
<evidence type="ECO:0000256" key="1">
    <source>
        <dbReference type="ARBA" id="ARBA00022723"/>
    </source>
</evidence>
<dbReference type="GO" id="GO:0016020">
    <property type="term" value="C:membrane"/>
    <property type="evidence" value="ECO:0007669"/>
    <property type="project" value="TreeGrafter"/>
</dbReference>
<dbReference type="SUPFAM" id="SSF88713">
    <property type="entry name" value="Glycoside hydrolase/deacetylase"/>
    <property type="match status" value="1"/>
</dbReference>
<dbReference type="RefSeq" id="WP_140988879.1">
    <property type="nucleotide sequence ID" value="NZ_VHIQ01000001.1"/>
</dbReference>
<dbReference type="GO" id="GO:0005975">
    <property type="term" value="P:carbohydrate metabolic process"/>
    <property type="evidence" value="ECO:0007669"/>
    <property type="project" value="InterPro"/>
</dbReference>
<sequence length="207" mass="23582">MKLVPVKTPSVAKRLFPSYLWDVKTDSNTLYLTFDDGPTPGVTEFVLETLATYGAKATFFCIGENVLKYPNIYQKILNHGHAVGNHTYNHLNAFNYDVEIYMQNVKKASGLINSKLFRPPYGKLKLPHGKQLKLEGYNIVMWDVLSFDWEASVSKEACLNNVISKAKKGSIIVFHDSLKAEKNMTFALPKLLNYFSEKDFTFEKIEI</sequence>
<organism evidence="4 5">
    <name type="scientific">Paucihalobacter ruber</name>
    <dbReference type="NCBI Taxonomy" id="2567861"/>
    <lineage>
        <taxon>Bacteria</taxon>
        <taxon>Pseudomonadati</taxon>
        <taxon>Bacteroidota</taxon>
        <taxon>Flavobacteriia</taxon>
        <taxon>Flavobacteriales</taxon>
        <taxon>Flavobacteriaceae</taxon>
        <taxon>Paucihalobacter</taxon>
    </lineage>
</organism>
<dbReference type="OrthoDB" id="9812065at2"/>
<feature type="domain" description="NodB homology" evidence="3">
    <location>
        <begin position="28"/>
        <end position="203"/>
    </location>
</feature>
<keyword evidence="1" id="KW-0479">Metal-binding</keyword>
<dbReference type="PANTHER" id="PTHR10587">
    <property type="entry name" value="GLYCOSYL TRANSFERASE-RELATED"/>
    <property type="match status" value="1"/>
</dbReference>
<reference evidence="4 5" key="1">
    <citation type="submission" date="2019-06" db="EMBL/GenBank/DDBJ databases">
        <title>Flavobacteriaceae Paucihalobacterium erythroidium CWB-1, complete genome.</title>
        <authorList>
            <person name="Wu S."/>
        </authorList>
    </citation>
    <scope>NUCLEOTIDE SEQUENCE [LARGE SCALE GENOMIC DNA]</scope>
    <source>
        <strain evidence="4 5">CWB-1</strain>
    </source>
</reference>
<gene>
    <name evidence="4" type="ORF">FJ651_02835</name>
</gene>
<dbReference type="GO" id="GO:0016810">
    <property type="term" value="F:hydrolase activity, acting on carbon-nitrogen (but not peptide) bonds"/>
    <property type="evidence" value="ECO:0007669"/>
    <property type="project" value="InterPro"/>
</dbReference>